<evidence type="ECO:0000256" key="1">
    <source>
        <dbReference type="PIRSR" id="PIRSR037847-1"/>
    </source>
</evidence>
<feature type="binding site" evidence="1">
    <location>
        <position position="153"/>
    </location>
    <ligand>
        <name>Ni(2+)</name>
        <dbReference type="ChEBI" id="CHEBI:49786"/>
    </ligand>
</feature>
<reference evidence="4 5" key="1">
    <citation type="submission" date="2016-10" db="EMBL/GenBank/DDBJ databases">
        <authorList>
            <person name="de Groot N.N."/>
        </authorList>
    </citation>
    <scope>NUCLEOTIDE SEQUENCE [LARGE SCALE GENOMIC DNA]</scope>
    <source>
        <strain evidence="5">P4B,CCM 7963,CECT 7998,DSM 25260,IBRC-M 10614,KCTC 13821</strain>
    </source>
</reference>
<proteinExistence type="predicted"/>
<feature type="domain" description="Helix-turn-helix type 11" evidence="3">
    <location>
        <begin position="13"/>
        <end position="65"/>
    </location>
</feature>
<dbReference type="Proteomes" id="UP000199017">
    <property type="component" value="Unassembled WGS sequence"/>
</dbReference>
<feature type="binding site" evidence="1">
    <location>
        <position position="94"/>
    </location>
    <ligand>
        <name>Ni(2+)</name>
        <dbReference type="ChEBI" id="CHEBI:49786"/>
    </ligand>
</feature>
<dbReference type="InterPro" id="IPR013196">
    <property type="entry name" value="HTH_11"/>
</dbReference>
<accession>A0A1G8N6G4</accession>
<dbReference type="InterPro" id="IPR036388">
    <property type="entry name" value="WH-like_DNA-bd_sf"/>
</dbReference>
<dbReference type="InterPro" id="IPR004173">
    <property type="entry name" value="3H_domain"/>
</dbReference>
<evidence type="ECO:0000313" key="5">
    <source>
        <dbReference type="Proteomes" id="UP000199017"/>
    </source>
</evidence>
<protein>
    <recommendedName>
        <fullName evidence="6">Transcriptional regulator</fullName>
    </recommendedName>
</protein>
<dbReference type="Gene3D" id="1.10.10.10">
    <property type="entry name" value="Winged helix-like DNA-binding domain superfamily/Winged helix DNA-binding domain"/>
    <property type="match status" value="1"/>
</dbReference>
<evidence type="ECO:0000259" key="3">
    <source>
        <dbReference type="Pfam" id="PF08279"/>
    </source>
</evidence>
<evidence type="ECO:0000259" key="2">
    <source>
        <dbReference type="Pfam" id="PF02829"/>
    </source>
</evidence>
<evidence type="ECO:0008006" key="6">
    <source>
        <dbReference type="Google" id="ProtNLM"/>
    </source>
</evidence>
<feature type="domain" description="3H" evidence="2">
    <location>
        <begin position="80"/>
        <end position="178"/>
    </location>
</feature>
<dbReference type="PANTHER" id="PTHR40068">
    <property type="entry name" value="TRANSCRIPTION REPRESSOR NIAR-RELATED"/>
    <property type="match status" value="1"/>
</dbReference>
<dbReference type="SUPFAM" id="SSF46785">
    <property type="entry name" value="Winged helix' DNA-binding domain"/>
    <property type="match status" value="1"/>
</dbReference>
<feature type="binding site" evidence="1">
    <location>
        <position position="84"/>
    </location>
    <ligand>
        <name>Ni(2+)</name>
        <dbReference type="ChEBI" id="CHEBI:49786"/>
    </ligand>
</feature>
<dbReference type="GO" id="GO:0046872">
    <property type="term" value="F:metal ion binding"/>
    <property type="evidence" value="ECO:0007669"/>
    <property type="project" value="UniProtKB-KW"/>
</dbReference>
<evidence type="ECO:0000313" key="4">
    <source>
        <dbReference type="EMBL" id="SDI75647.1"/>
    </source>
</evidence>
<dbReference type="SUPFAM" id="SSF75500">
    <property type="entry name" value="Putative transcriptional regulator TM1602, C-terminal domain"/>
    <property type="match status" value="1"/>
</dbReference>
<dbReference type="InterPro" id="IPR026043">
    <property type="entry name" value="NadR"/>
</dbReference>
<keyword evidence="1" id="KW-0479">Metal-binding</keyword>
<keyword evidence="1" id="KW-0533">Nickel</keyword>
<dbReference type="Pfam" id="PF02829">
    <property type="entry name" value="3H"/>
    <property type="match status" value="1"/>
</dbReference>
<dbReference type="Pfam" id="PF08279">
    <property type="entry name" value="HTH_11"/>
    <property type="match status" value="1"/>
</dbReference>
<dbReference type="AlphaFoldDB" id="A0A1G8N6G4"/>
<dbReference type="InterPro" id="IPR036390">
    <property type="entry name" value="WH_DNA-bd_sf"/>
</dbReference>
<organism evidence="4 5">
    <name type="scientific">Alteribacillus bidgolensis</name>
    <dbReference type="NCBI Taxonomy" id="930129"/>
    <lineage>
        <taxon>Bacteria</taxon>
        <taxon>Bacillati</taxon>
        <taxon>Bacillota</taxon>
        <taxon>Bacilli</taxon>
        <taxon>Bacillales</taxon>
        <taxon>Bacillaceae</taxon>
        <taxon>Alteribacillus</taxon>
    </lineage>
</organism>
<dbReference type="EMBL" id="FNDU01000011">
    <property type="protein sequence ID" value="SDI75647.1"/>
    <property type="molecule type" value="Genomic_DNA"/>
</dbReference>
<feature type="binding site" evidence="1">
    <location>
        <position position="155"/>
    </location>
    <ligand>
        <name>Ni(2+)</name>
        <dbReference type="ChEBI" id="CHEBI:49786"/>
    </ligand>
</feature>
<sequence>MVKQSDKMPGKKRRELILDWLSESNDPITGSELALKTNVSRQVIVQDISLLKAKNHPIIATAQGYLLIANEENTSIRKQIACFHSSDRTVTEEELNLMVDHGAKVVDVTIEHPLYGDLTASLMVSSRKDVQQFIKELDKTNAPLLSELTDGTHLHTIEASSEKIIQDVEEALKNKGFLLTSFTKE</sequence>
<gene>
    <name evidence="4" type="ORF">SAMN05216352_111121</name>
</gene>
<dbReference type="InterPro" id="IPR035922">
    <property type="entry name" value="3H_dom_sf"/>
</dbReference>
<dbReference type="PIRSF" id="PIRSF037847">
    <property type="entry name" value="NiaR"/>
    <property type="match status" value="1"/>
</dbReference>
<dbReference type="PANTHER" id="PTHR40068:SF1">
    <property type="entry name" value="TRANSCRIPTION REPRESSOR NIAR-RELATED"/>
    <property type="match status" value="1"/>
</dbReference>
<keyword evidence="5" id="KW-1185">Reference proteome</keyword>
<dbReference type="STRING" id="930129.SAMN05216352_111121"/>
<name>A0A1G8N6G4_9BACI</name>
<dbReference type="Gene3D" id="3.30.1340.20">
    <property type="entry name" value="3H domain"/>
    <property type="match status" value="1"/>
</dbReference>